<accession>A0A917BH58</accession>
<feature type="domain" description="Integrase catalytic" evidence="2">
    <location>
        <begin position="30"/>
        <end position="209"/>
    </location>
</feature>
<dbReference type="PROSITE" id="PS50994">
    <property type="entry name" value="INTEGRASE"/>
    <property type="match status" value="1"/>
</dbReference>
<dbReference type="Gene3D" id="3.30.420.10">
    <property type="entry name" value="Ribonuclease H-like superfamily/Ribonuclease H"/>
    <property type="match status" value="1"/>
</dbReference>
<comment type="caution">
    <text evidence="3">The sequence shown here is derived from an EMBL/GenBank/DDBJ whole genome shotgun (WGS) entry which is preliminary data.</text>
</comment>
<organism evidence="3 4">
    <name type="scientific">Subtercola lobariae</name>
    <dbReference type="NCBI Taxonomy" id="1588641"/>
    <lineage>
        <taxon>Bacteria</taxon>
        <taxon>Bacillati</taxon>
        <taxon>Actinomycetota</taxon>
        <taxon>Actinomycetes</taxon>
        <taxon>Micrococcales</taxon>
        <taxon>Microbacteriaceae</taxon>
        <taxon>Subtercola</taxon>
    </lineage>
</organism>
<dbReference type="Proteomes" id="UP000598775">
    <property type="component" value="Unassembled WGS sequence"/>
</dbReference>
<protein>
    <recommendedName>
        <fullName evidence="2">Integrase catalytic domain-containing protein</fullName>
    </recommendedName>
</protein>
<dbReference type="GO" id="GO:0003676">
    <property type="term" value="F:nucleic acid binding"/>
    <property type="evidence" value="ECO:0007669"/>
    <property type="project" value="InterPro"/>
</dbReference>
<sequence length="216" mass="24237">MTFSVDPGLTLATKGDTAYRDRFELVFRRNANRPNEQWQADHTLLDLAVLGKEQSAVRPWLTIFAVFMGGPNAEQTALALHQAINPKTSPPWPISGLPDILYSDHGSDFTCVRLERVCLDAYVRLIHSRPGVPQGRGKIEPFYRTITTELLPHLPGHVPHDTNGELASDPALTLEQLDRIVEKFIVDEDNIRQHSETIQAPVESRRAPPWSSSRSD</sequence>
<reference evidence="3 4" key="1">
    <citation type="journal article" date="2014" name="Int. J. Syst. Evol. Microbiol.">
        <title>Complete genome sequence of Corynebacterium casei LMG S-19264T (=DSM 44701T), isolated from a smear-ripened cheese.</title>
        <authorList>
            <consortium name="US DOE Joint Genome Institute (JGI-PGF)"/>
            <person name="Walter F."/>
            <person name="Albersmeier A."/>
            <person name="Kalinowski J."/>
            <person name="Ruckert C."/>
        </authorList>
    </citation>
    <scope>NUCLEOTIDE SEQUENCE [LARGE SCALE GENOMIC DNA]</scope>
    <source>
        <strain evidence="3 4">CGMCC 1.12976</strain>
    </source>
</reference>
<name>A0A917BH58_9MICO</name>
<evidence type="ECO:0000256" key="1">
    <source>
        <dbReference type="SAM" id="MobiDB-lite"/>
    </source>
</evidence>
<dbReference type="InterPro" id="IPR012337">
    <property type="entry name" value="RNaseH-like_sf"/>
</dbReference>
<dbReference type="SUPFAM" id="SSF53098">
    <property type="entry name" value="Ribonuclease H-like"/>
    <property type="match status" value="1"/>
</dbReference>
<keyword evidence="4" id="KW-1185">Reference proteome</keyword>
<dbReference type="InterPro" id="IPR036397">
    <property type="entry name" value="RNaseH_sf"/>
</dbReference>
<dbReference type="RefSeq" id="WP_188681275.1">
    <property type="nucleotide sequence ID" value="NZ_BMGP01000010.1"/>
</dbReference>
<dbReference type="GO" id="GO:0015074">
    <property type="term" value="P:DNA integration"/>
    <property type="evidence" value="ECO:0007669"/>
    <property type="project" value="InterPro"/>
</dbReference>
<proteinExistence type="predicted"/>
<dbReference type="AlphaFoldDB" id="A0A917BH58"/>
<evidence type="ECO:0000259" key="2">
    <source>
        <dbReference type="PROSITE" id="PS50994"/>
    </source>
</evidence>
<dbReference type="EMBL" id="BMGP01000010">
    <property type="protein sequence ID" value="GGF41593.1"/>
    <property type="molecule type" value="Genomic_DNA"/>
</dbReference>
<gene>
    <name evidence="3" type="ORF">GCM10011399_37830</name>
</gene>
<evidence type="ECO:0000313" key="3">
    <source>
        <dbReference type="EMBL" id="GGF41593.1"/>
    </source>
</evidence>
<dbReference type="InterPro" id="IPR001584">
    <property type="entry name" value="Integrase_cat-core"/>
</dbReference>
<feature type="region of interest" description="Disordered" evidence="1">
    <location>
        <begin position="195"/>
        <end position="216"/>
    </location>
</feature>
<evidence type="ECO:0000313" key="4">
    <source>
        <dbReference type="Proteomes" id="UP000598775"/>
    </source>
</evidence>
<feature type="compositionally biased region" description="Low complexity" evidence="1">
    <location>
        <begin position="207"/>
        <end position="216"/>
    </location>
</feature>